<feature type="transmembrane region" description="Helical" evidence="1">
    <location>
        <begin position="202"/>
        <end position="224"/>
    </location>
</feature>
<keyword evidence="3" id="KW-1185">Reference proteome</keyword>
<evidence type="ECO:0000313" key="2">
    <source>
        <dbReference type="EMBL" id="TLS36296.1"/>
    </source>
</evidence>
<comment type="caution">
    <text evidence="2">The sequence shown here is derived from an EMBL/GenBank/DDBJ whole genome shotgun (WGS) entry which is preliminary data.</text>
</comment>
<gene>
    <name evidence="2" type="ORF">FCL54_15265</name>
</gene>
<evidence type="ECO:0000256" key="1">
    <source>
        <dbReference type="SAM" id="Phobius"/>
    </source>
</evidence>
<dbReference type="Pfam" id="PF06691">
    <property type="entry name" value="DUF1189"/>
    <property type="match status" value="1"/>
</dbReference>
<organism evidence="2 3">
    <name type="scientific">Exobacillus caeni</name>
    <dbReference type="NCBI Taxonomy" id="2574798"/>
    <lineage>
        <taxon>Bacteria</taxon>
        <taxon>Bacillati</taxon>
        <taxon>Bacillota</taxon>
        <taxon>Bacilli</taxon>
        <taxon>Bacillales</taxon>
        <taxon>Guptibacillaceae</taxon>
        <taxon>Exobacillus</taxon>
    </lineage>
</organism>
<protein>
    <submittedName>
        <fullName evidence="2">DUF1189 domain-containing protein</fullName>
    </submittedName>
</protein>
<keyword evidence="1" id="KW-0472">Membrane</keyword>
<reference evidence="2 3" key="1">
    <citation type="submission" date="2019-04" db="EMBL/GenBank/DDBJ databases">
        <title>Bacillus caeni sp. nov., a bacterium isolated from mangrove sediment.</title>
        <authorList>
            <person name="Huang H."/>
            <person name="Mo K."/>
            <person name="Hu Y."/>
        </authorList>
    </citation>
    <scope>NUCLEOTIDE SEQUENCE [LARGE SCALE GENOMIC DNA]</scope>
    <source>
        <strain evidence="2 3">HB172195</strain>
    </source>
</reference>
<dbReference type="EMBL" id="SWLG01000011">
    <property type="protein sequence ID" value="TLS36296.1"/>
    <property type="molecule type" value="Genomic_DNA"/>
</dbReference>
<dbReference type="RefSeq" id="WP_138127614.1">
    <property type="nucleotide sequence ID" value="NZ_SWLG01000011.1"/>
</dbReference>
<keyword evidence="1" id="KW-1133">Transmembrane helix</keyword>
<proteinExistence type="predicted"/>
<dbReference type="Proteomes" id="UP000308230">
    <property type="component" value="Unassembled WGS sequence"/>
</dbReference>
<dbReference type="InterPro" id="IPR009574">
    <property type="entry name" value="DUF1189"/>
</dbReference>
<sequence length="257" mass="29309">MNIIQQFIKSFYAPKTVAAFRFQKFGKSILYVFFLMLIASVPVGVLTSVSFYNSFNELRDSMSEDIPDFKLENGLLSADMEKPYIDKDNDFTFIFDTTGEVKPDDVEEYNNVVALLKDEAIVVDPSGMQRMQYSTFGNISMTKDELLDLSKNIEGLLPVLIPIILVIAYIFQTGLKFIGISVLASIGLIFKNTMQRNLTYKQLWVLSAYAVTLPTIFFAIMGLLRITVSLDFLLYWFVAIMMLYLIIKEVPKPKKRA</sequence>
<name>A0A5R9F1K1_9BACL</name>
<dbReference type="AlphaFoldDB" id="A0A5R9F1K1"/>
<dbReference type="OrthoDB" id="1903376at2"/>
<keyword evidence="1" id="KW-0812">Transmembrane</keyword>
<feature type="transmembrane region" description="Helical" evidence="1">
    <location>
        <begin position="159"/>
        <end position="190"/>
    </location>
</feature>
<feature type="transmembrane region" description="Helical" evidence="1">
    <location>
        <begin position="29"/>
        <end position="52"/>
    </location>
</feature>
<evidence type="ECO:0000313" key="3">
    <source>
        <dbReference type="Proteomes" id="UP000308230"/>
    </source>
</evidence>
<feature type="transmembrane region" description="Helical" evidence="1">
    <location>
        <begin position="230"/>
        <end position="247"/>
    </location>
</feature>
<accession>A0A5R9F1K1</accession>